<feature type="domain" description="SWIM-type" evidence="3">
    <location>
        <begin position="574"/>
        <end position="609"/>
    </location>
</feature>
<accession>A0A8J5G9G9</accession>
<comment type="function">
    <text evidence="2">Putative transcription activator involved in regulating light control of development.</text>
</comment>
<evidence type="ECO:0000313" key="4">
    <source>
        <dbReference type="EMBL" id="KAG6494657.1"/>
    </source>
</evidence>
<keyword evidence="2" id="KW-0479">Metal-binding</keyword>
<keyword evidence="2" id="KW-0539">Nucleus</keyword>
<dbReference type="PANTHER" id="PTHR31669:SF37">
    <property type="entry name" value="PROTEIN FAR1-RELATED SEQUENCE"/>
    <property type="match status" value="1"/>
</dbReference>
<reference evidence="4 5" key="1">
    <citation type="submission" date="2020-08" db="EMBL/GenBank/DDBJ databases">
        <title>Plant Genome Project.</title>
        <authorList>
            <person name="Zhang R.-G."/>
        </authorList>
    </citation>
    <scope>NUCLEOTIDE SEQUENCE [LARGE SCALE GENOMIC DNA]</scope>
    <source>
        <tissue evidence="4">Rhizome</tissue>
    </source>
</reference>
<evidence type="ECO:0000259" key="3">
    <source>
        <dbReference type="PROSITE" id="PS50966"/>
    </source>
</evidence>
<evidence type="ECO:0000313" key="5">
    <source>
        <dbReference type="Proteomes" id="UP000734854"/>
    </source>
</evidence>
<name>A0A8J5G9G9_ZINOF</name>
<dbReference type="AlphaFoldDB" id="A0A8J5G9G9"/>
<keyword evidence="2" id="KW-0862">Zinc</keyword>
<dbReference type="Pfam" id="PF10551">
    <property type="entry name" value="MULE"/>
    <property type="match status" value="1"/>
</dbReference>
<dbReference type="InterPro" id="IPR018289">
    <property type="entry name" value="MULE_transposase_dom"/>
</dbReference>
<dbReference type="InterPro" id="IPR004330">
    <property type="entry name" value="FAR1_DNA_bnd_dom"/>
</dbReference>
<sequence>MSHHLAIDRLASYYKRGNEQEARSLLARTMEYSSSEDDEMVEDSAIFEDDIKAPDVEQQTEEVTSSLQTVSHGGSALASIRNAIENELLAVEDCDEVNQVPSPGMEFESDGAARAFYNAYALRLGFGIRVARSRCERRKGVEVLVMKRFVCLKEGHHKKKVAENSTKKKRKRLSIRDGCPAMMEVVRRGPEKWIISKLVLEHTHIVVSPERVREIQLSRLSGKDREHQDYLKEMRRRVFGEGDAQILINYFRRMQAENAGFFYAMQVDNRNCLTNALWADAKARMSYGYFGDAVTFDTSYRQNKNMMPFAVFTGLNHHGQTIVFACALVMDKTESSFTWVLETWLTAMCGRRPLTITTDQGKAIEAAVAEVFPETCHRLCRWRILSRCQKKLSDVSCRFPDLHDELKMCINESDNVETFEVYWRTILDKYNIGENLWLQSLYSIRHRWVPAYLKGSFFAELSTTHRVETLNRFYRNNFVTECSLQMFIAKLDQEMDSRYEKEAQEDCATLNIQHILKTQSPMEKQAANIYTRMAFEKFQEELVEAFNYYPLKIQDGPISKFSVARDGDASNRHFVVFKESEKKAYCNCFKYEGSGIPCRHLLGLFLVCGTILIPEYCILKRWTRKAKSGLMLQESVHEGQYSEESPISWYNDLLHDAMKCVERGAASAEAYRIAKSMLQTVFAEILGFEESESKGMMLPHVEKAPKRTGIEVIEIELTNLKQKGRISVLRDLTGEAS</sequence>
<protein>
    <recommendedName>
        <fullName evidence="2">Protein FAR1-RELATED SEQUENCE</fullName>
    </recommendedName>
</protein>
<dbReference type="PANTHER" id="PTHR31669">
    <property type="entry name" value="PROTEIN FAR1-RELATED SEQUENCE 10-RELATED"/>
    <property type="match status" value="1"/>
</dbReference>
<evidence type="ECO:0000256" key="1">
    <source>
        <dbReference type="PROSITE-ProRule" id="PRU00325"/>
    </source>
</evidence>
<gene>
    <name evidence="4" type="ORF">ZIOFF_042417</name>
</gene>
<organism evidence="4 5">
    <name type="scientific">Zingiber officinale</name>
    <name type="common">Ginger</name>
    <name type="synonym">Amomum zingiber</name>
    <dbReference type="NCBI Taxonomy" id="94328"/>
    <lineage>
        <taxon>Eukaryota</taxon>
        <taxon>Viridiplantae</taxon>
        <taxon>Streptophyta</taxon>
        <taxon>Embryophyta</taxon>
        <taxon>Tracheophyta</taxon>
        <taxon>Spermatophyta</taxon>
        <taxon>Magnoliopsida</taxon>
        <taxon>Liliopsida</taxon>
        <taxon>Zingiberales</taxon>
        <taxon>Zingiberaceae</taxon>
        <taxon>Zingiber</taxon>
    </lineage>
</organism>
<keyword evidence="1 2" id="KW-0863">Zinc-finger</keyword>
<dbReference type="PROSITE" id="PS50966">
    <property type="entry name" value="ZF_SWIM"/>
    <property type="match status" value="1"/>
</dbReference>
<dbReference type="Pfam" id="PF03101">
    <property type="entry name" value="FAR1"/>
    <property type="match status" value="1"/>
</dbReference>
<dbReference type="GO" id="GO:0005634">
    <property type="term" value="C:nucleus"/>
    <property type="evidence" value="ECO:0007669"/>
    <property type="project" value="UniProtKB-SubCell"/>
</dbReference>
<proteinExistence type="inferred from homology"/>
<dbReference type="InterPro" id="IPR007527">
    <property type="entry name" value="Znf_SWIM"/>
</dbReference>
<dbReference type="EMBL" id="JACMSC010000012">
    <property type="protein sequence ID" value="KAG6494657.1"/>
    <property type="molecule type" value="Genomic_DNA"/>
</dbReference>
<keyword evidence="5" id="KW-1185">Reference proteome</keyword>
<comment type="similarity">
    <text evidence="2">Belongs to the FHY3/FAR1 family.</text>
</comment>
<dbReference type="Proteomes" id="UP000734854">
    <property type="component" value="Unassembled WGS sequence"/>
</dbReference>
<evidence type="ECO:0000256" key="2">
    <source>
        <dbReference type="RuleBase" id="RU367018"/>
    </source>
</evidence>
<comment type="caution">
    <text evidence="4">The sequence shown here is derived from an EMBL/GenBank/DDBJ whole genome shotgun (WGS) entry which is preliminary data.</text>
</comment>
<dbReference type="GO" id="GO:0008270">
    <property type="term" value="F:zinc ion binding"/>
    <property type="evidence" value="ECO:0007669"/>
    <property type="project" value="UniProtKB-UniRule"/>
</dbReference>
<dbReference type="InterPro" id="IPR031052">
    <property type="entry name" value="FHY3/FAR1"/>
</dbReference>
<dbReference type="GO" id="GO:0006355">
    <property type="term" value="P:regulation of DNA-templated transcription"/>
    <property type="evidence" value="ECO:0007669"/>
    <property type="project" value="UniProtKB-UniRule"/>
</dbReference>
<comment type="subcellular location">
    <subcellularLocation>
        <location evidence="2">Nucleus</location>
    </subcellularLocation>
</comment>
<dbReference type="Pfam" id="PF04434">
    <property type="entry name" value="SWIM"/>
    <property type="match status" value="1"/>
</dbReference>